<accession>Q024X0</accession>
<name>Q024X0_SOLUE</name>
<dbReference type="HOGENOM" id="CLU_2384598_0_0_0"/>
<evidence type="ECO:0000313" key="1">
    <source>
        <dbReference type="EMBL" id="ABJ83456.1"/>
    </source>
</evidence>
<dbReference type="EMBL" id="CP000473">
    <property type="protein sequence ID" value="ABJ83456.1"/>
    <property type="molecule type" value="Genomic_DNA"/>
</dbReference>
<dbReference type="InParanoid" id="Q024X0"/>
<gene>
    <name evidence="1" type="ordered locus">Acid_2467</name>
</gene>
<protein>
    <submittedName>
        <fullName evidence="1">Uncharacterized protein</fullName>
    </submittedName>
</protein>
<organism evidence="1">
    <name type="scientific">Solibacter usitatus (strain Ellin6076)</name>
    <dbReference type="NCBI Taxonomy" id="234267"/>
    <lineage>
        <taxon>Bacteria</taxon>
        <taxon>Pseudomonadati</taxon>
        <taxon>Acidobacteriota</taxon>
        <taxon>Terriglobia</taxon>
        <taxon>Bryobacterales</taxon>
        <taxon>Solibacteraceae</taxon>
        <taxon>Candidatus Solibacter</taxon>
    </lineage>
</organism>
<dbReference type="AlphaFoldDB" id="Q024X0"/>
<proteinExistence type="predicted"/>
<reference evidence="1" key="1">
    <citation type="submission" date="2006-10" db="EMBL/GenBank/DDBJ databases">
        <title>Complete sequence of Solibacter usitatus Ellin6076.</title>
        <authorList>
            <consortium name="US DOE Joint Genome Institute"/>
            <person name="Copeland A."/>
            <person name="Lucas S."/>
            <person name="Lapidus A."/>
            <person name="Barry K."/>
            <person name="Detter J.C."/>
            <person name="Glavina del Rio T."/>
            <person name="Hammon N."/>
            <person name="Israni S."/>
            <person name="Dalin E."/>
            <person name="Tice H."/>
            <person name="Pitluck S."/>
            <person name="Thompson L.S."/>
            <person name="Brettin T."/>
            <person name="Bruce D."/>
            <person name="Han C."/>
            <person name="Tapia R."/>
            <person name="Gilna P."/>
            <person name="Schmutz J."/>
            <person name="Larimer F."/>
            <person name="Land M."/>
            <person name="Hauser L."/>
            <person name="Kyrpides N."/>
            <person name="Mikhailova N."/>
            <person name="Janssen P.H."/>
            <person name="Kuske C.R."/>
            <person name="Richardson P."/>
        </authorList>
    </citation>
    <scope>NUCLEOTIDE SEQUENCE</scope>
    <source>
        <strain evidence="1">Ellin6076</strain>
    </source>
</reference>
<dbReference type="STRING" id="234267.Acid_2467"/>
<sequence>MTKTVLARLQSVYSLKALDPSPTPMTRLEAFGADNQARYLKLQSDIVISTENALFAINPSMSDPPKEYLTTDADFWAPKPKPAAAKAATSPAGQ</sequence>
<dbReference type="KEGG" id="sus:Acid_2467"/>